<dbReference type="EMBL" id="LXQA010762131">
    <property type="protein sequence ID" value="MCI69741.1"/>
    <property type="molecule type" value="Genomic_DNA"/>
</dbReference>
<comment type="caution">
    <text evidence="1">The sequence shown here is derived from an EMBL/GenBank/DDBJ whole genome shotgun (WGS) entry which is preliminary data.</text>
</comment>
<evidence type="ECO:0000313" key="1">
    <source>
        <dbReference type="EMBL" id="MCI69741.1"/>
    </source>
</evidence>
<evidence type="ECO:0000313" key="2">
    <source>
        <dbReference type="Proteomes" id="UP000265520"/>
    </source>
</evidence>
<protein>
    <submittedName>
        <fullName evidence="1">Uncharacterized protein</fullName>
    </submittedName>
</protein>
<accession>A0A392U8A5</accession>
<proteinExistence type="predicted"/>
<dbReference type="AlphaFoldDB" id="A0A392U8A5"/>
<reference evidence="1 2" key="1">
    <citation type="journal article" date="2018" name="Front. Plant Sci.">
        <title>Red Clover (Trifolium pratense) and Zigzag Clover (T. medium) - A Picture of Genomic Similarities and Differences.</title>
        <authorList>
            <person name="Dluhosova J."/>
            <person name="Istvanek J."/>
            <person name="Nedelnik J."/>
            <person name="Repkova J."/>
        </authorList>
    </citation>
    <scope>NUCLEOTIDE SEQUENCE [LARGE SCALE GENOMIC DNA]</scope>
    <source>
        <strain evidence="2">cv. 10/8</strain>
        <tissue evidence="1">Leaf</tissue>
    </source>
</reference>
<feature type="non-terminal residue" evidence="1">
    <location>
        <position position="1"/>
    </location>
</feature>
<name>A0A392U8A5_9FABA</name>
<organism evidence="1 2">
    <name type="scientific">Trifolium medium</name>
    <dbReference type="NCBI Taxonomy" id="97028"/>
    <lineage>
        <taxon>Eukaryota</taxon>
        <taxon>Viridiplantae</taxon>
        <taxon>Streptophyta</taxon>
        <taxon>Embryophyta</taxon>
        <taxon>Tracheophyta</taxon>
        <taxon>Spermatophyta</taxon>
        <taxon>Magnoliopsida</taxon>
        <taxon>eudicotyledons</taxon>
        <taxon>Gunneridae</taxon>
        <taxon>Pentapetalae</taxon>
        <taxon>rosids</taxon>
        <taxon>fabids</taxon>
        <taxon>Fabales</taxon>
        <taxon>Fabaceae</taxon>
        <taxon>Papilionoideae</taxon>
        <taxon>50 kb inversion clade</taxon>
        <taxon>NPAAA clade</taxon>
        <taxon>Hologalegina</taxon>
        <taxon>IRL clade</taxon>
        <taxon>Trifolieae</taxon>
        <taxon>Trifolium</taxon>
    </lineage>
</organism>
<sequence>KTAVSQHDGAIVARWEISEAIVIRWSVMGYDGKAR</sequence>
<keyword evidence="2" id="KW-1185">Reference proteome</keyword>
<dbReference type="Proteomes" id="UP000265520">
    <property type="component" value="Unassembled WGS sequence"/>
</dbReference>